<reference evidence="1 2" key="1">
    <citation type="submission" date="2012-02" db="EMBL/GenBank/DDBJ databases">
        <title>The Genome Sequence of Bacteroides salyersiae CL02T12C01.</title>
        <authorList>
            <consortium name="The Broad Institute Genome Sequencing Platform"/>
            <person name="Earl A."/>
            <person name="Ward D."/>
            <person name="Feldgarden M."/>
            <person name="Gevers D."/>
            <person name="Zitomersky N.L."/>
            <person name="Coyne M.J."/>
            <person name="Comstock L.E."/>
            <person name="Young S.K."/>
            <person name="Zeng Q."/>
            <person name="Gargeya S."/>
            <person name="Fitzgerald M."/>
            <person name="Haas B."/>
            <person name="Abouelleil A."/>
            <person name="Alvarado L."/>
            <person name="Arachchi H.M."/>
            <person name="Berlin A."/>
            <person name="Chapman S.B."/>
            <person name="Gearin G."/>
            <person name="Goldberg J."/>
            <person name="Griggs A."/>
            <person name="Gujja S."/>
            <person name="Hansen M."/>
            <person name="Heiman D."/>
            <person name="Howarth C."/>
            <person name="Larimer J."/>
            <person name="Lui A."/>
            <person name="MacDonald P.J.P."/>
            <person name="McCowen C."/>
            <person name="Montmayeur A."/>
            <person name="Murphy C."/>
            <person name="Neiman D."/>
            <person name="Pearson M."/>
            <person name="Priest M."/>
            <person name="Roberts A."/>
            <person name="Saif S."/>
            <person name="Shea T."/>
            <person name="Sisk P."/>
            <person name="Stolte C."/>
            <person name="Sykes S."/>
            <person name="Wortman J."/>
            <person name="Nusbaum C."/>
            <person name="Birren B."/>
        </authorList>
    </citation>
    <scope>NUCLEOTIDE SEQUENCE [LARGE SCALE GENOMIC DNA]</scope>
    <source>
        <strain evidence="1 2">CL02T12C01</strain>
    </source>
</reference>
<dbReference type="Proteomes" id="UP000005150">
    <property type="component" value="Unassembled WGS sequence"/>
</dbReference>
<name>I9SMN5_9BACE</name>
<sequence>MKKWKKILEWVIAVLVFLRGGTGGKGENDERD</sequence>
<dbReference type="AlphaFoldDB" id="I9SMN5"/>
<proteinExistence type="predicted"/>
<evidence type="ECO:0000313" key="2">
    <source>
        <dbReference type="Proteomes" id="UP000005150"/>
    </source>
</evidence>
<accession>I9SMN5</accession>
<keyword evidence="2" id="KW-1185">Reference proteome</keyword>
<comment type="caution">
    <text evidence="1">The sequence shown here is derived from an EMBL/GenBank/DDBJ whole genome shotgun (WGS) entry which is preliminary data.</text>
</comment>
<dbReference type="HOGENOM" id="CLU_3388105_0_0_10"/>
<evidence type="ECO:0000313" key="1">
    <source>
        <dbReference type="EMBL" id="EIY57103.1"/>
    </source>
</evidence>
<gene>
    <name evidence="1" type="ORF">HMPREF1071_04057</name>
</gene>
<organism evidence="1 2">
    <name type="scientific">Bacteroides salyersiae CL02T12C01</name>
    <dbReference type="NCBI Taxonomy" id="997887"/>
    <lineage>
        <taxon>Bacteria</taxon>
        <taxon>Pseudomonadati</taxon>
        <taxon>Bacteroidota</taxon>
        <taxon>Bacteroidia</taxon>
        <taxon>Bacteroidales</taxon>
        <taxon>Bacteroidaceae</taxon>
        <taxon>Bacteroides</taxon>
    </lineage>
</organism>
<protein>
    <submittedName>
        <fullName evidence="1">Uncharacterized protein</fullName>
    </submittedName>
</protein>
<dbReference type="EMBL" id="AGXV01000049">
    <property type="protein sequence ID" value="EIY57103.1"/>
    <property type="molecule type" value="Genomic_DNA"/>
</dbReference>